<keyword evidence="6" id="KW-1185">Reference proteome</keyword>
<dbReference type="Proteomes" id="UP000018934">
    <property type="component" value="Chromosome"/>
</dbReference>
<proteinExistence type="predicted"/>
<dbReference type="InterPro" id="IPR050807">
    <property type="entry name" value="TransReg_Diox_bact_type"/>
</dbReference>
<evidence type="ECO:0000313" key="5">
    <source>
        <dbReference type="EMBL" id="AHF09276.1"/>
    </source>
</evidence>
<gene>
    <name evidence="5" type="ORF">DEHRE_03530</name>
</gene>
<dbReference type="PROSITE" id="PS50943">
    <property type="entry name" value="HTH_CROC1"/>
    <property type="match status" value="1"/>
</dbReference>
<evidence type="ECO:0000256" key="3">
    <source>
        <dbReference type="ARBA" id="ARBA00023163"/>
    </source>
</evidence>
<feature type="domain" description="HTH cro/C1-type" evidence="4">
    <location>
        <begin position="12"/>
        <end position="66"/>
    </location>
</feature>
<evidence type="ECO:0000256" key="2">
    <source>
        <dbReference type="ARBA" id="ARBA00023125"/>
    </source>
</evidence>
<dbReference type="Pfam" id="PF01381">
    <property type="entry name" value="HTH_3"/>
    <property type="match status" value="1"/>
</dbReference>
<dbReference type="InterPro" id="IPR010982">
    <property type="entry name" value="Lambda_DNA-bd_dom_sf"/>
</dbReference>
<dbReference type="EMBL" id="CP007033">
    <property type="protein sequence ID" value="AHF09276.1"/>
    <property type="molecule type" value="Genomic_DNA"/>
</dbReference>
<accession>A0ABN4BP54</accession>
<dbReference type="RefSeq" id="WP_025205247.1">
    <property type="nucleotide sequence ID" value="NZ_CP007033.1"/>
</dbReference>
<evidence type="ECO:0000259" key="4">
    <source>
        <dbReference type="PROSITE" id="PS50943"/>
    </source>
</evidence>
<keyword evidence="2" id="KW-0238">DNA-binding</keyword>
<protein>
    <submittedName>
        <fullName evidence="5">XRE family transcriptional regulator</fullName>
    </submittedName>
</protein>
<sequence>MSDLSKLIGERLRIARKEKGLSQEELGSYSDLHPTYIGQLERGEKNITLETLDKILSSLGIELNEFFSFSFLDEDLVIYQIVNRLKKLSNNDLQLILKMLGNH</sequence>
<dbReference type="InterPro" id="IPR001387">
    <property type="entry name" value="Cro/C1-type_HTH"/>
</dbReference>
<name>A0ABN4BP54_DEHRP</name>
<dbReference type="PANTHER" id="PTHR46797:SF23">
    <property type="entry name" value="HTH-TYPE TRANSCRIPTIONAL REGULATOR SUTR"/>
    <property type="match status" value="1"/>
</dbReference>
<keyword evidence="3" id="KW-0804">Transcription</keyword>
<dbReference type="CDD" id="cd00093">
    <property type="entry name" value="HTH_XRE"/>
    <property type="match status" value="1"/>
</dbReference>
<evidence type="ECO:0000313" key="6">
    <source>
        <dbReference type="Proteomes" id="UP000018934"/>
    </source>
</evidence>
<organism evidence="5 6">
    <name type="scientific">Dehalobacter restrictus (strain DSM 9455 / PER-K23)</name>
    <dbReference type="NCBI Taxonomy" id="871738"/>
    <lineage>
        <taxon>Bacteria</taxon>
        <taxon>Bacillati</taxon>
        <taxon>Bacillota</taxon>
        <taxon>Clostridia</taxon>
        <taxon>Eubacteriales</taxon>
        <taxon>Desulfitobacteriaceae</taxon>
        <taxon>Dehalobacter</taxon>
    </lineage>
</organism>
<dbReference type="SMART" id="SM00530">
    <property type="entry name" value="HTH_XRE"/>
    <property type="match status" value="1"/>
</dbReference>
<keyword evidence="1" id="KW-0805">Transcription regulation</keyword>
<dbReference type="SUPFAM" id="SSF47413">
    <property type="entry name" value="lambda repressor-like DNA-binding domains"/>
    <property type="match status" value="1"/>
</dbReference>
<reference evidence="5 6" key="1">
    <citation type="journal article" date="2013" name="Stand. Genomic Sci.">
        <title>Complete genome sequence of Dehalobacter restrictus PER-K23(T.).</title>
        <authorList>
            <person name="Kruse T."/>
            <person name="Maillard J."/>
            <person name="Goodwin L."/>
            <person name="Woyke T."/>
            <person name="Teshima H."/>
            <person name="Bruce D."/>
            <person name="Detter C."/>
            <person name="Tapia R."/>
            <person name="Han C."/>
            <person name="Huntemann M."/>
            <person name="Wei C.L."/>
            <person name="Han J."/>
            <person name="Chen A."/>
            <person name="Kyrpides N."/>
            <person name="Szeto E."/>
            <person name="Markowitz V."/>
            <person name="Ivanova N."/>
            <person name="Pagani I."/>
            <person name="Pati A."/>
            <person name="Pitluck S."/>
            <person name="Nolan M."/>
            <person name="Holliger C."/>
            <person name="Smidt H."/>
        </authorList>
    </citation>
    <scope>NUCLEOTIDE SEQUENCE [LARGE SCALE GENOMIC DNA]</scope>
    <source>
        <strain evidence="6">DSM 9455</strain>
    </source>
</reference>
<evidence type="ECO:0000256" key="1">
    <source>
        <dbReference type="ARBA" id="ARBA00023015"/>
    </source>
</evidence>
<dbReference type="PANTHER" id="PTHR46797">
    <property type="entry name" value="HTH-TYPE TRANSCRIPTIONAL REGULATOR"/>
    <property type="match status" value="1"/>
</dbReference>
<dbReference type="Gene3D" id="1.10.260.40">
    <property type="entry name" value="lambda repressor-like DNA-binding domains"/>
    <property type="match status" value="1"/>
</dbReference>